<proteinExistence type="predicted"/>
<feature type="transmembrane region" description="Helical" evidence="5">
    <location>
        <begin position="246"/>
        <end position="266"/>
    </location>
</feature>
<dbReference type="OrthoDB" id="3358017at2759"/>
<keyword evidence="2 5" id="KW-0812">Transmembrane</keyword>
<gene>
    <name evidence="6" type="ORF">EXIGLDRAFT_719876</name>
</gene>
<feature type="transmembrane region" description="Helical" evidence="5">
    <location>
        <begin position="53"/>
        <end position="73"/>
    </location>
</feature>
<sequence length="303" mass="33935">MPPRPADPYADPANDPYNLLRYIPTDSLTGFAHGAIMLVAILQLALVWKYKTWWMLVLPISAWIFTEGFAMRLVLARSPESRTAFIVQSTLTVLTPCAFIAVDYMLLGRIARFLGTEKHMIVMPSRITKIFIFSDVATFMIQATGSSLTIINTSNVKLGSNIFLGGLILQAASFGFFTIMFAIWMRRVCTSEPHIWSQDRAKKWYNDWRALAGALVVSCIGILVRSGYRIAEASQGYFGTLATTEWVFYAFDTLPLFVAIAVYIPFWPGRFIPRVNAQGQALKDRHELAPLPDIAPADKPRAV</sequence>
<evidence type="ECO:0000256" key="1">
    <source>
        <dbReference type="ARBA" id="ARBA00004141"/>
    </source>
</evidence>
<dbReference type="PANTHER" id="PTHR31465:SF1">
    <property type="entry name" value="PROTEIN RTA1-RELATED"/>
    <property type="match status" value="1"/>
</dbReference>
<evidence type="ECO:0000256" key="4">
    <source>
        <dbReference type="ARBA" id="ARBA00023136"/>
    </source>
</evidence>
<accession>A0A165GQ45</accession>
<keyword evidence="4 5" id="KW-0472">Membrane</keyword>
<evidence type="ECO:0000256" key="5">
    <source>
        <dbReference type="SAM" id="Phobius"/>
    </source>
</evidence>
<dbReference type="Pfam" id="PF04479">
    <property type="entry name" value="RTA1"/>
    <property type="match status" value="1"/>
</dbReference>
<dbReference type="AlphaFoldDB" id="A0A165GQ45"/>
<dbReference type="Proteomes" id="UP000077266">
    <property type="component" value="Unassembled WGS sequence"/>
</dbReference>
<evidence type="ECO:0000313" key="6">
    <source>
        <dbReference type="EMBL" id="KZV90843.1"/>
    </source>
</evidence>
<feature type="transmembrane region" description="Helical" evidence="5">
    <location>
        <begin position="206"/>
        <end position="226"/>
    </location>
</feature>
<evidence type="ECO:0000256" key="2">
    <source>
        <dbReference type="ARBA" id="ARBA00022692"/>
    </source>
</evidence>
<dbReference type="InterPro" id="IPR007568">
    <property type="entry name" value="RTA1"/>
</dbReference>
<dbReference type="InParanoid" id="A0A165GQ45"/>
<organism evidence="6 7">
    <name type="scientific">Exidia glandulosa HHB12029</name>
    <dbReference type="NCBI Taxonomy" id="1314781"/>
    <lineage>
        <taxon>Eukaryota</taxon>
        <taxon>Fungi</taxon>
        <taxon>Dikarya</taxon>
        <taxon>Basidiomycota</taxon>
        <taxon>Agaricomycotina</taxon>
        <taxon>Agaricomycetes</taxon>
        <taxon>Auriculariales</taxon>
        <taxon>Exidiaceae</taxon>
        <taxon>Exidia</taxon>
    </lineage>
</organism>
<feature type="transmembrane region" description="Helical" evidence="5">
    <location>
        <begin position="28"/>
        <end position="46"/>
    </location>
</feature>
<protein>
    <submittedName>
        <fullName evidence="6">RTA1-domain-containing protein</fullName>
    </submittedName>
</protein>
<feature type="transmembrane region" description="Helical" evidence="5">
    <location>
        <begin position="85"/>
        <end position="106"/>
    </location>
</feature>
<evidence type="ECO:0000313" key="7">
    <source>
        <dbReference type="Proteomes" id="UP000077266"/>
    </source>
</evidence>
<keyword evidence="3 5" id="KW-1133">Transmembrane helix</keyword>
<evidence type="ECO:0000256" key="3">
    <source>
        <dbReference type="ARBA" id="ARBA00022989"/>
    </source>
</evidence>
<comment type="subcellular location">
    <subcellularLocation>
        <location evidence="1">Membrane</location>
        <topology evidence="1">Multi-pass membrane protein</topology>
    </subcellularLocation>
</comment>
<dbReference type="EMBL" id="KV426039">
    <property type="protein sequence ID" value="KZV90843.1"/>
    <property type="molecule type" value="Genomic_DNA"/>
</dbReference>
<feature type="transmembrane region" description="Helical" evidence="5">
    <location>
        <begin position="127"/>
        <end position="150"/>
    </location>
</feature>
<keyword evidence="7" id="KW-1185">Reference proteome</keyword>
<dbReference type="STRING" id="1314781.A0A165GQ45"/>
<name>A0A165GQ45_EXIGL</name>
<dbReference type="PANTHER" id="PTHR31465">
    <property type="entry name" value="PROTEIN RTA1-RELATED"/>
    <property type="match status" value="1"/>
</dbReference>
<dbReference type="GO" id="GO:0016020">
    <property type="term" value="C:membrane"/>
    <property type="evidence" value="ECO:0007669"/>
    <property type="project" value="UniProtKB-SubCell"/>
</dbReference>
<reference evidence="6 7" key="1">
    <citation type="journal article" date="2016" name="Mol. Biol. Evol.">
        <title>Comparative Genomics of Early-Diverging Mushroom-Forming Fungi Provides Insights into the Origins of Lignocellulose Decay Capabilities.</title>
        <authorList>
            <person name="Nagy L.G."/>
            <person name="Riley R."/>
            <person name="Tritt A."/>
            <person name="Adam C."/>
            <person name="Daum C."/>
            <person name="Floudas D."/>
            <person name="Sun H."/>
            <person name="Yadav J.S."/>
            <person name="Pangilinan J."/>
            <person name="Larsson K.H."/>
            <person name="Matsuura K."/>
            <person name="Barry K."/>
            <person name="Labutti K."/>
            <person name="Kuo R."/>
            <person name="Ohm R.A."/>
            <person name="Bhattacharya S.S."/>
            <person name="Shirouzu T."/>
            <person name="Yoshinaga Y."/>
            <person name="Martin F.M."/>
            <person name="Grigoriev I.V."/>
            <person name="Hibbett D.S."/>
        </authorList>
    </citation>
    <scope>NUCLEOTIDE SEQUENCE [LARGE SCALE GENOMIC DNA]</scope>
    <source>
        <strain evidence="6 7">HHB12029</strain>
    </source>
</reference>
<feature type="transmembrane region" description="Helical" evidence="5">
    <location>
        <begin position="162"/>
        <end position="185"/>
    </location>
</feature>